<accession>A0ABS9WW34</accession>
<reference evidence="2" key="1">
    <citation type="submission" date="2022-01" db="EMBL/GenBank/DDBJ databases">
        <title>Colwellia maritima, isolated from seawater.</title>
        <authorList>
            <person name="Kristyanto S."/>
            <person name="Jung J."/>
            <person name="Jeon C.O."/>
        </authorList>
    </citation>
    <scope>NUCLEOTIDE SEQUENCE</scope>
    <source>
        <strain evidence="2">MSW7</strain>
    </source>
</reference>
<keyword evidence="3" id="KW-1185">Reference proteome</keyword>
<evidence type="ECO:0000313" key="3">
    <source>
        <dbReference type="Proteomes" id="UP001139646"/>
    </source>
</evidence>
<comment type="caution">
    <text evidence="2">The sequence shown here is derived from an EMBL/GenBank/DDBJ whole genome shotgun (WGS) entry which is preliminary data.</text>
</comment>
<dbReference type="RefSeq" id="WP_242282671.1">
    <property type="nucleotide sequence ID" value="NZ_JAKKSL010000001.1"/>
</dbReference>
<feature type="signal peptide" evidence="1">
    <location>
        <begin position="1"/>
        <end position="33"/>
    </location>
</feature>
<evidence type="ECO:0000313" key="2">
    <source>
        <dbReference type="EMBL" id="MCI2282094.1"/>
    </source>
</evidence>
<protein>
    <submittedName>
        <fullName evidence="2">Uncharacterized protein</fullName>
    </submittedName>
</protein>
<name>A0ABS9WW34_9GAMM</name>
<proteinExistence type="predicted"/>
<gene>
    <name evidence="2" type="ORF">L3081_00140</name>
</gene>
<organism evidence="2 3">
    <name type="scientific">Colwellia maritima</name>
    <dbReference type="NCBI Taxonomy" id="2912588"/>
    <lineage>
        <taxon>Bacteria</taxon>
        <taxon>Pseudomonadati</taxon>
        <taxon>Pseudomonadota</taxon>
        <taxon>Gammaproteobacteria</taxon>
        <taxon>Alteromonadales</taxon>
        <taxon>Colwelliaceae</taxon>
        <taxon>Colwellia</taxon>
    </lineage>
</organism>
<keyword evidence="1" id="KW-0732">Signal</keyword>
<sequence length="142" mass="15452">MNNFNATKNSTFNKSIIATAITLVFAYTPSVYAKQENNSQKCLDENACSARDIDGKISDDGSFFSSKVLEDTEKLLANNNWTFHGLAPVAVNHAAVPLMEHKSLKIDNIPNLTFASGKHVITGHAKENLDKGVIPHSTGLYS</sequence>
<dbReference type="EMBL" id="JAKKSL010000001">
    <property type="protein sequence ID" value="MCI2282094.1"/>
    <property type="molecule type" value="Genomic_DNA"/>
</dbReference>
<evidence type="ECO:0000256" key="1">
    <source>
        <dbReference type="SAM" id="SignalP"/>
    </source>
</evidence>
<dbReference type="Proteomes" id="UP001139646">
    <property type="component" value="Unassembled WGS sequence"/>
</dbReference>
<feature type="chain" id="PRO_5046387830" evidence="1">
    <location>
        <begin position="34"/>
        <end position="142"/>
    </location>
</feature>